<gene>
    <name evidence="2" type="ORF">CQA66_07335</name>
</gene>
<proteinExistence type="predicted"/>
<evidence type="ECO:0000256" key="1">
    <source>
        <dbReference type="SAM" id="Phobius"/>
    </source>
</evidence>
<dbReference type="OrthoDB" id="5330070at2"/>
<dbReference type="EMBL" id="NXLW01000015">
    <property type="protein sequence ID" value="RDU71019.1"/>
    <property type="molecule type" value="Genomic_DNA"/>
</dbReference>
<feature type="transmembrane region" description="Helical" evidence="1">
    <location>
        <begin position="347"/>
        <end position="365"/>
    </location>
</feature>
<evidence type="ECO:0000313" key="3">
    <source>
        <dbReference type="Proteomes" id="UP000256424"/>
    </source>
</evidence>
<feature type="transmembrane region" description="Helical" evidence="1">
    <location>
        <begin position="454"/>
        <end position="474"/>
    </location>
</feature>
<accession>A0A3D8J0G1</accession>
<keyword evidence="1" id="KW-1133">Transmembrane helix</keyword>
<feature type="transmembrane region" description="Helical" evidence="1">
    <location>
        <begin position="317"/>
        <end position="340"/>
    </location>
</feature>
<feature type="transmembrane region" description="Helical" evidence="1">
    <location>
        <begin position="230"/>
        <end position="258"/>
    </location>
</feature>
<dbReference type="RefSeq" id="WP_104763210.1">
    <property type="nucleotide sequence ID" value="NZ_FZPM01000016.1"/>
</dbReference>
<feature type="transmembrane region" description="Helical" evidence="1">
    <location>
        <begin position="534"/>
        <end position="551"/>
    </location>
</feature>
<feature type="transmembrane region" description="Helical" evidence="1">
    <location>
        <begin position="424"/>
        <end position="442"/>
    </location>
</feature>
<sequence length="695" mass="80377">MLGNTTRYGALGSISLDKENTIAAHKELCKSIESTSPDSLIQNRIFQFNVAFQSSTIPSNTQEYCKNSLHNDNPQNNTDSLYQKISLWSHTLQDVSKDIEKQALYNNSDIKIYSYRFKFIEMNKFFRHSDIFQIVPNYQSMPVFIRATYSDKHTQFGIFTSFQKLDLESLNIAHIPYTLKLRYKFIIHVIIILLVLGMFAVFFTFYTLMPLRIDSAKFIQKDLQSPLLETFISSSLFALYCIFIALLIVSSSVLFSIYDDDWSYAHAHRVFYQPYEIIGNFWSRGRHFVDILVSLHMRPLGQFFVSFGFSPLRVQEFFSAFFNLIFYFLLFISVSLLVWILNHRENFQKIFVVSSLCCLYCFSYIAHYNTVAAYVGTAGFSLLYFLPIAYFFLYNKEFYIIRPSISGYCVLFFLAYAACFVTETSSLPIFGLSLFILAYYFIKYRENVSLAHAIFLRIIFIIILVPLAFILTLLSGRGRAQIEGTHDTSLLDSIINGFSNNPTLNKWIIIISVLYLIVLFYKILRNKLANKQEYFIFSLLVTGLLGNIGFSAIRVNVVSFETILLFIALFATVLQLNKHHNVTIRFISHFAVISLIVCLSLQAISQYQSHFSQYANRSAQQNLIVLLQEAERKGLDRLTLTKEEALANKLELLGLNDNAKSFHNKSITEWMYYYGYTTKPIPIQIIDDELSHSHK</sequence>
<feature type="transmembrane region" description="Helical" evidence="1">
    <location>
        <begin position="371"/>
        <end position="393"/>
    </location>
</feature>
<keyword evidence="1" id="KW-0812">Transmembrane</keyword>
<feature type="transmembrane region" description="Helical" evidence="1">
    <location>
        <begin position="185"/>
        <end position="209"/>
    </location>
</feature>
<comment type="caution">
    <text evidence="2">The sequence shown here is derived from an EMBL/GenBank/DDBJ whole genome shotgun (WGS) entry which is preliminary data.</text>
</comment>
<keyword evidence="1" id="KW-0472">Membrane</keyword>
<name>A0A3D8J0G1_9HELI</name>
<evidence type="ECO:0000313" key="2">
    <source>
        <dbReference type="EMBL" id="RDU71019.1"/>
    </source>
</evidence>
<feature type="transmembrane region" description="Helical" evidence="1">
    <location>
        <begin position="586"/>
        <end position="604"/>
    </location>
</feature>
<feature type="transmembrane region" description="Helical" evidence="1">
    <location>
        <begin position="507"/>
        <end position="524"/>
    </location>
</feature>
<dbReference type="Proteomes" id="UP000256424">
    <property type="component" value="Unassembled WGS sequence"/>
</dbReference>
<protein>
    <submittedName>
        <fullName evidence="2">Uncharacterized protein</fullName>
    </submittedName>
</protein>
<dbReference type="AlphaFoldDB" id="A0A3D8J0G1"/>
<reference evidence="2 3" key="1">
    <citation type="submission" date="2018-04" db="EMBL/GenBank/DDBJ databases">
        <title>Novel Campyloabacter and Helicobacter Species and Strains.</title>
        <authorList>
            <person name="Mannion A.J."/>
            <person name="Shen Z."/>
            <person name="Fox J.G."/>
        </authorList>
    </citation>
    <scope>NUCLEOTIDE SEQUENCE [LARGE SCALE GENOMIC DNA]</scope>
    <source>
        <strain evidence="2 3">MIT 97-5075</strain>
    </source>
</reference>
<feature type="transmembrane region" description="Helical" evidence="1">
    <location>
        <begin position="557"/>
        <end position="574"/>
    </location>
</feature>
<keyword evidence="3" id="KW-1185">Reference proteome</keyword>
<feature type="transmembrane region" description="Helical" evidence="1">
    <location>
        <begin position="400"/>
        <end position="418"/>
    </location>
</feature>
<organism evidence="2 3">
    <name type="scientific">Helicobacter aurati</name>
    <dbReference type="NCBI Taxonomy" id="137778"/>
    <lineage>
        <taxon>Bacteria</taxon>
        <taxon>Pseudomonadati</taxon>
        <taxon>Campylobacterota</taxon>
        <taxon>Epsilonproteobacteria</taxon>
        <taxon>Campylobacterales</taxon>
        <taxon>Helicobacteraceae</taxon>
        <taxon>Helicobacter</taxon>
    </lineage>
</organism>